<gene>
    <name evidence="2" type="ORF">XVE_2847</name>
    <name evidence="1" type="ORF">XVE_4118</name>
</gene>
<comment type="caution">
    <text evidence="2">The sequence shown here is derived from an EMBL/GenBank/DDBJ whole genome shotgun (WGS) entry which is preliminary data.</text>
</comment>
<organism evidence="2 3">
    <name type="scientific">Xanthomonas vesicatoria ATCC 35937</name>
    <dbReference type="NCBI Taxonomy" id="925775"/>
    <lineage>
        <taxon>Bacteria</taxon>
        <taxon>Pseudomonadati</taxon>
        <taxon>Pseudomonadota</taxon>
        <taxon>Gammaproteobacteria</taxon>
        <taxon>Lysobacterales</taxon>
        <taxon>Lysobacteraceae</taxon>
        <taxon>Xanthomonas</taxon>
    </lineage>
</organism>
<dbReference type="AlphaFoldDB" id="F0BF67"/>
<dbReference type="EMBL" id="AEQV01000098">
    <property type="protein sequence ID" value="EGD08870.1"/>
    <property type="molecule type" value="Genomic_DNA"/>
</dbReference>
<dbReference type="EMBL" id="AEQV01000190">
    <property type="protein sequence ID" value="EGD07656.1"/>
    <property type="molecule type" value="Genomic_DNA"/>
</dbReference>
<proteinExistence type="predicted"/>
<evidence type="ECO:0000313" key="3">
    <source>
        <dbReference type="Proteomes" id="UP000003299"/>
    </source>
</evidence>
<sequence>MIPDSGMPHEVLLVHQDGVTAKVHLDRSDGIWSVRVVELQQPDRSVSLFGHAVSAGRHFEEARTLGRAKAREEIAHLLGRPVSKAGHTLRAAAVQRFQGSGFDAVIEVVDANGFTTERLVVSPVGRDELSNAEALALANQHGYGQVSGITATGKIVL</sequence>
<dbReference type="Proteomes" id="UP000003299">
    <property type="component" value="Unassembled WGS sequence"/>
</dbReference>
<dbReference type="RefSeq" id="WP_005993666.1">
    <property type="nucleotide sequence ID" value="NZ_AEQV01000098.1"/>
</dbReference>
<accession>F0BF67</accession>
<reference evidence="2 3" key="1">
    <citation type="journal article" date="2011" name="BMC Genomics">
        <title>Comparative genomics reveals diversity among xanthomonads infecting tomato and pepper.</title>
        <authorList>
            <person name="Potnis N."/>
            <person name="Krasileva K."/>
            <person name="Chow V."/>
            <person name="Almeida N.F."/>
            <person name="Patil P.B."/>
            <person name="Ryan R.P."/>
            <person name="Sharlach M."/>
            <person name="Behlau F."/>
            <person name="Dow J.M."/>
            <person name="Momol M.T."/>
            <person name="White F.F."/>
            <person name="Preston J.F."/>
            <person name="Vinatzer B.A."/>
            <person name="Koebnik R."/>
            <person name="Setubal J.C."/>
            <person name="Norman D.J."/>
            <person name="Staskawicz B.J."/>
            <person name="Jones J.B."/>
        </authorList>
    </citation>
    <scope>NUCLEOTIDE SEQUENCE [LARGE SCALE GENOMIC DNA]</scope>
    <source>
        <strain evidence="2 3">ATCC 35937</strain>
    </source>
</reference>
<dbReference type="GeneID" id="46979918"/>
<dbReference type="KEGG" id="xve:BJD12_00425"/>
<protein>
    <submittedName>
        <fullName evidence="2">Uncharacterized protein</fullName>
    </submittedName>
</protein>
<evidence type="ECO:0000313" key="2">
    <source>
        <dbReference type="EMBL" id="EGD08870.1"/>
    </source>
</evidence>
<name>F0BF67_9XANT</name>
<evidence type="ECO:0000313" key="1">
    <source>
        <dbReference type="EMBL" id="EGD07656.1"/>
    </source>
</evidence>